<organism evidence="2 3">
    <name type="scientific">Parnassius mnemosyne</name>
    <name type="common">clouded apollo</name>
    <dbReference type="NCBI Taxonomy" id="213953"/>
    <lineage>
        <taxon>Eukaryota</taxon>
        <taxon>Metazoa</taxon>
        <taxon>Ecdysozoa</taxon>
        <taxon>Arthropoda</taxon>
        <taxon>Hexapoda</taxon>
        <taxon>Insecta</taxon>
        <taxon>Pterygota</taxon>
        <taxon>Neoptera</taxon>
        <taxon>Endopterygota</taxon>
        <taxon>Lepidoptera</taxon>
        <taxon>Glossata</taxon>
        <taxon>Ditrysia</taxon>
        <taxon>Papilionoidea</taxon>
        <taxon>Papilionidae</taxon>
        <taxon>Parnassiinae</taxon>
        <taxon>Parnassini</taxon>
        <taxon>Parnassius</taxon>
        <taxon>Driopa</taxon>
    </lineage>
</organism>
<evidence type="ECO:0000313" key="3">
    <source>
        <dbReference type="Proteomes" id="UP001314205"/>
    </source>
</evidence>
<accession>A0AAV1LUT3</accession>
<sequence>MNIKLNYFIYFTSGSVKKIVSRKRKLVKILTNIATETLSDSVSQRLDQAQSLSRNKDLLENFYLLNKQAQTFLFMQLKQIHKSKMARRFTLDEKLMALLIMKQSPKSYKLLEKMFALPSKRTLNRLSEKVSIQPGLNPLIFEHISNTTKKWDTKQKLCTIVFDEVSLTPHLTFNEKDDIINGFVDIAGERKLKYCEKFLILYRDGTHFIHNYLNYSCIGSNIKSNLKRKILSTLSFSCLGCDKHALIVKNFFTNILIRLHGHNWCNINNKILKGDIDEKCPY</sequence>
<comment type="caution">
    <text evidence="2">The sequence shown here is derived from an EMBL/GenBank/DDBJ whole genome shotgun (WGS) entry which is preliminary data.</text>
</comment>
<dbReference type="Proteomes" id="UP001314205">
    <property type="component" value="Unassembled WGS sequence"/>
</dbReference>
<reference evidence="2 3" key="1">
    <citation type="submission" date="2023-11" db="EMBL/GenBank/DDBJ databases">
        <authorList>
            <person name="Hedman E."/>
            <person name="Englund M."/>
            <person name="Stromberg M."/>
            <person name="Nyberg Akerstrom W."/>
            <person name="Nylinder S."/>
            <person name="Jareborg N."/>
            <person name="Kallberg Y."/>
            <person name="Kronander E."/>
        </authorList>
    </citation>
    <scope>NUCLEOTIDE SEQUENCE [LARGE SCALE GENOMIC DNA]</scope>
</reference>
<dbReference type="InterPro" id="IPR048365">
    <property type="entry name" value="TNP-like_RNaseH_N"/>
</dbReference>
<feature type="domain" description="Transposable element P transposase-like RNase H" evidence="1">
    <location>
        <begin position="133"/>
        <end position="189"/>
    </location>
</feature>
<evidence type="ECO:0000313" key="2">
    <source>
        <dbReference type="EMBL" id="CAK1597887.1"/>
    </source>
</evidence>
<dbReference type="Pfam" id="PF21787">
    <property type="entry name" value="TNP-like_RNaseH_N"/>
    <property type="match status" value="1"/>
</dbReference>
<protein>
    <recommendedName>
        <fullName evidence="1">Transposable element P transposase-like RNase H domain-containing protein</fullName>
    </recommendedName>
</protein>
<dbReference type="AlphaFoldDB" id="A0AAV1LUT3"/>
<dbReference type="EMBL" id="CAVLGL010000095">
    <property type="protein sequence ID" value="CAK1597887.1"/>
    <property type="molecule type" value="Genomic_DNA"/>
</dbReference>
<evidence type="ECO:0000259" key="1">
    <source>
        <dbReference type="Pfam" id="PF21787"/>
    </source>
</evidence>
<gene>
    <name evidence="2" type="ORF">PARMNEM_LOCUS16980</name>
</gene>
<name>A0AAV1LUT3_9NEOP</name>
<keyword evidence="3" id="KW-1185">Reference proteome</keyword>
<proteinExistence type="predicted"/>